<dbReference type="SUPFAM" id="SSF53098">
    <property type="entry name" value="Ribonuclease H-like"/>
    <property type="match status" value="1"/>
</dbReference>
<dbReference type="Pfam" id="PF13276">
    <property type="entry name" value="HTH_21"/>
    <property type="match status" value="1"/>
</dbReference>
<dbReference type="PROSITE" id="PS50994">
    <property type="entry name" value="INTEGRASE"/>
    <property type="match status" value="1"/>
</dbReference>
<accession>D6TLH4</accession>
<comment type="function">
    <text evidence="1">Involved in the transposition of the insertion sequence.</text>
</comment>
<dbReference type="InterPro" id="IPR025948">
    <property type="entry name" value="HTH-like_dom"/>
</dbReference>
<dbReference type="Pfam" id="PF13333">
    <property type="entry name" value="rve_2"/>
    <property type="match status" value="1"/>
</dbReference>
<dbReference type="PANTHER" id="PTHR46889">
    <property type="entry name" value="TRANSPOSASE INSF FOR INSERTION SEQUENCE IS3B-RELATED"/>
    <property type="match status" value="1"/>
</dbReference>
<dbReference type="NCBIfam" id="NF033516">
    <property type="entry name" value="transpos_IS3"/>
    <property type="match status" value="1"/>
</dbReference>
<organism evidence="3 4">
    <name type="scientific">Ktedonobacter racemifer DSM 44963</name>
    <dbReference type="NCBI Taxonomy" id="485913"/>
    <lineage>
        <taxon>Bacteria</taxon>
        <taxon>Bacillati</taxon>
        <taxon>Chloroflexota</taxon>
        <taxon>Ktedonobacteria</taxon>
        <taxon>Ktedonobacterales</taxon>
        <taxon>Ktedonobacteraceae</taxon>
        <taxon>Ktedonobacter</taxon>
    </lineage>
</organism>
<dbReference type="GO" id="GO:0003676">
    <property type="term" value="F:nucleic acid binding"/>
    <property type="evidence" value="ECO:0007669"/>
    <property type="project" value="InterPro"/>
</dbReference>
<dbReference type="InterPro" id="IPR012337">
    <property type="entry name" value="RNaseH-like_sf"/>
</dbReference>
<dbReference type="InterPro" id="IPR036397">
    <property type="entry name" value="RNaseH_sf"/>
</dbReference>
<feature type="domain" description="Integrase catalytic" evidence="2">
    <location>
        <begin position="105"/>
        <end position="268"/>
    </location>
</feature>
<gene>
    <name evidence="3" type="ORF">Krac_7930</name>
</gene>
<dbReference type="InParanoid" id="D6TLH4"/>
<dbReference type="Pfam" id="PF00665">
    <property type="entry name" value="rve"/>
    <property type="match status" value="1"/>
</dbReference>
<dbReference type="GO" id="GO:0015074">
    <property type="term" value="P:DNA integration"/>
    <property type="evidence" value="ECO:0007669"/>
    <property type="project" value="InterPro"/>
</dbReference>
<dbReference type="InterPro" id="IPR048020">
    <property type="entry name" value="Transpos_IS3"/>
</dbReference>
<evidence type="ECO:0000256" key="1">
    <source>
        <dbReference type="ARBA" id="ARBA00002286"/>
    </source>
</evidence>
<evidence type="ECO:0000313" key="3">
    <source>
        <dbReference type="EMBL" id="EFH86624.1"/>
    </source>
</evidence>
<dbReference type="EMBL" id="ADVG01000002">
    <property type="protein sequence ID" value="EFH86624.1"/>
    <property type="molecule type" value="Genomic_DNA"/>
</dbReference>
<dbReference type="eggNOG" id="COG2801">
    <property type="taxonomic scope" value="Bacteria"/>
</dbReference>
<dbReference type="InterPro" id="IPR050900">
    <property type="entry name" value="Transposase_IS3/IS150/IS904"/>
</dbReference>
<dbReference type="AlphaFoldDB" id="D6TLH4"/>
<keyword evidence="4" id="KW-1185">Reference proteome</keyword>
<dbReference type="Gene3D" id="3.30.420.10">
    <property type="entry name" value="Ribonuclease H-like superfamily/Ribonuclease H"/>
    <property type="match status" value="1"/>
</dbReference>
<dbReference type="PANTHER" id="PTHR46889:SF4">
    <property type="entry name" value="TRANSPOSASE INSO FOR INSERTION SEQUENCE ELEMENT IS911B-RELATED"/>
    <property type="match status" value="1"/>
</dbReference>
<evidence type="ECO:0000313" key="4">
    <source>
        <dbReference type="Proteomes" id="UP000004508"/>
    </source>
</evidence>
<dbReference type="InterPro" id="IPR001584">
    <property type="entry name" value="Integrase_cat-core"/>
</dbReference>
<protein>
    <submittedName>
        <fullName evidence="3">Integrase catalytic region</fullName>
    </submittedName>
</protein>
<proteinExistence type="predicted"/>
<sequence>MCQVLEVSENGYYNWRNRGESQRKWENKQLAERIEDAYHQNRGQYGSRRIHAELKAQGISCGRKRVARLMQEKQLSARRKKRKARTTNSNHRFPLAPNLLERDFTADAPNEKWMADLTFIETREGWLYLAGILDAYSRKIVGWSMSEHHDTELVKAALRMALLQRRPGVGLIHHSDRGSEYASTSYQTLLHEKNIQVSMSRKGDCYDNAMIESFWRTLKEECCGQTIFSSRNEAKLAIFEYIEVFYHRKRRHSSLEYLSPVDYEKQGEQKEVPSIKKIGDSML</sequence>
<comment type="caution">
    <text evidence="3">The sequence shown here is derived from an EMBL/GenBank/DDBJ whole genome shotgun (WGS) entry which is preliminary data.</text>
</comment>
<evidence type="ECO:0000259" key="2">
    <source>
        <dbReference type="PROSITE" id="PS50994"/>
    </source>
</evidence>
<name>D6TLH4_KTERA</name>
<dbReference type="Proteomes" id="UP000004508">
    <property type="component" value="Unassembled WGS sequence"/>
</dbReference>
<reference evidence="3 4" key="1">
    <citation type="journal article" date="2011" name="Stand. Genomic Sci.">
        <title>Non-contiguous finished genome sequence and contextual data of the filamentous soil bacterium Ktedonobacter racemifer type strain (SOSP1-21).</title>
        <authorList>
            <person name="Chang Y.J."/>
            <person name="Land M."/>
            <person name="Hauser L."/>
            <person name="Chertkov O."/>
            <person name="Del Rio T.G."/>
            <person name="Nolan M."/>
            <person name="Copeland A."/>
            <person name="Tice H."/>
            <person name="Cheng J.F."/>
            <person name="Lucas S."/>
            <person name="Han C."/>
            <person name="Goodwin L."/>
            <person name="Pitluck S."/>
            <person name="Ivanova N."/>
            <person name="Ovchinikova G."/>
            <person name="Pati A."/>
            <person name="Chen A."/>
            <person name="Palaniappan K."/>
            <person name="Mavromatis K."/>
            <person name="Liolios K."/>
            <person name="Brettin T."/>
            <person name="Fiebig A."/>
            <person name="Rohde M."/>
            <person name="Abt B."/>
            <person name="Goker M."/>
            <person name="Detter J.C."/>
            <person name="Woyke T."/>
            <person name="Bristow J."/>
            <person name="Eisen J.A."/>
            <person name="Markowitz V."/>
            <person name="Hugenholtz P."/>
            <person name="Kyrpides N.C."/>
            <person name="Klenk H.P."/>
            <person name="Lapidus A."/>
        </authorList>
    </citation>
    <scope>NUCLEOTIDE SEQUENCE [LARGE SCALE GENOMIC DNA]</scope>
    <source>
        <strain evidence="4">DSM 44963</strain>
    </source>
</reference>
<dbReference type="STRING" id="485913.Krac_7930"/>